<organism evidence="2 3">
    <name type="scientific">Meloidogyne enterolobii</name>
    <name type="common">Root-knot nematode worm</name>
    <name type="synonym">Meloidogyne mayaguensis</name>
    <dbReference type="NCBI Taxonomy" id="390850"/>
    <lineage>
        <taxon>Eukaryota</taxon>
        <taxon>Metazoa</taxon>
        <taxon>Ecdysozoa</taxon>
        <taxon>Nematoda</taxon>
        <taxon>Chromadorea</taxon>
        <taxon>Rhabditida</taxon>
        <taxon>Tylenchina</taxon>
        <taxon>Tylenchomorpha</taxon>
        <taxon>Tylenchoidea</taxon>
        <taxon>Meloidogynidae</taxon>
        <taxon>Meloidogyninae</taxon>
        <taxon>Meloidogyne</taxon>
    </lineage>
</organism>
<dbReference type="AlphaFoldDB" id="A0A6V7TIT7"/>
<dbReference type="InterPro" id="IPR027951">
    <property type="entry name" value="Nepro_N"/>
</dbReference>
<feature type="domain" description="Nucleolus and neural progenitor protein-like N-terminal" evidence="1">
    <location>
        <begin position="35"/>
        <end position="201"/>
    </location>
</feature>
<gene>
    <name evidence="2" type="ORF">MENT_LOCUS654</name>
</gene>
<evidence type="ECO:0000313" key="2">
    <source>
        <dbReference type="EMBL" id="CAD2123923.1"/>
    </source>
</evidence>
<accession>A0A6V7TIT7</accession>
<reference evidence="2 3" key="1">
    <citation type="submission" date="2020-08" db="EMBL/GenBank/DDBJ databases">
        <authorList>
            <person name="Koutsovoulos G."/>
            <person name="Danchin GJ E."/>
        </authorList>
    </citation>
    <scope>NUCLEOTIDE SEQUENCE [LARGE SCALE GENOMIC DNA]</scope>
</reference>
<name>A0A6V7TIT7_MELEN</name>
<comment type="caution">
    <text evidence="2">The sequence shown here is derived from an EMBL/GenBank/DDBJ whole genome shotgun (WGS) entry which is preliminary data.</text>
</comment>
<evidence type="ECO:0000313" key="3">
    <source>
        <dbReference type="Proteomes" id="UP000580250"/>
    </source>
</evidence>
<proteinExistence type="predicted"/>
<evidence type="ECO:0000259" key="1">
    <source>
        <dbReference type="Pfam" id="PF14780"/>
    </source>
</evidence>
<dbReference type="Pfam" id="PF14780">
    <property type="entry name" value="NEPRO_N"/>
    <property type="match status" value="1"/>
</dbReference>
<dbReference type="EMBL" id="CAJEWN010000002">
    <property type="protein sequence ID" value="CAD2123923.1"/>
    <property type="molecule type" value="Genomic_DNA"/>
</dbReference>
<dbReference type="Proteomes" id="UP000580250">
    <property type="component" value="Unassembled WGS sequence"/>
</dbReference>
<sequence length="264" mass="31198">MKNRLNKLEKRQKFGELIDLWSSTGPQKMFSSKIKKSSINFNKNLSKNFDGIIEEMKQKENKNAFLSNYFLFEALIYKFGNSNKHQKFWKISLKIYRELKRLLNEDILCYFNKFNEKLKNSQFIYSPLKQTICFFGAILLKRMFKLDKLRLICANSVDCSMGYVELGFFLTFNLMLIAIISDVAKEANKQIIILANIYQKLGNYFYKSSKHCLPPIINFNLFESINKESNKKLYNRDLALIFNEIEGESNRRSELELERLEGLE</sequence>
<dbReference type="OrthoDB" id="5863625at2759"/>
<protein>
    <recommendedName>
        <fullName evidence="1">Nucleolus and neural progenitor protein-like N-terminal domain-containing protein</fullName>
    </recommendedName>
</protein>